<accession>A0A078B5X6</accession>
<dbReference type="InParanoid" id="A0A078B5X6"/>
<dbReference type="AlphaFoldDB" id="A0A078B5X6"/>
<gene>
    <name evidence="2" type="primary">Contig7236.g7743</name>
    <name evidence="2" type="ORF">STYLEM_17846</name>
</gene>
<dbReference type="EMBL" id="CCKQ01016841">
    <property type="protein sequence ID" value="CDW88722.1"/>
    <property type="molecule type" value="Genomic_DNA"/>
</dbReference>
<feature type="chain" id="PRO_5001729921" evidence="1">
    <location>
        <begin position="22"/>
        <end position="111"/>
    </location>
</feature>
<evidence type="ECO:0000313" key="2">
    <source>
        <dbReference type="EMBL" id="CDW88722.1"/>
    </source>
</evidence>
<protein>
    <submittedName>
        <fullName evidence="2">Uncharacterized protein</fullName>
    </submittedName>
</protein>
<sequence length="111" mass="11619">MNKTTLSVLLLIAFLGSQVSGQTVKPCTSNSDCKNFDGKNVDSCCYTLSGIYISTGNVNTQKMCDYTSSPTYSIYATQLGYKSVSGSCSSSSVQLVASLIAVISIAVAGLF</sequence>
<name>A0A078B5X6_STYLE</name>
<proteinExistence type="predicted"/>
<evidence type="ECO:0000313" key="3">
    <source>
        <dbReference type="Proteomes" id="UP000039865"/>
    </source>
</evidence>
<dbReference type="Proteomes" id="UP000039865">
    <property type="component" value="Unassembled WGS sequence"/>
</dbReference>
<evidence type="ECO:0000256" key="1">
    <source>
        <dbReference type="SAM" id="SignalP"/>
    </source>
</evidence>
<keyword evidence="3" id="KW-1185">Reference proteome</keyword>
<keyword evidence="1" id="KW-0732">Signal</keyword>
<organism evidence="2 3">
    <name type="scientific">Stylonychia lemnae</name>
    <name type="common">Ciliate</name>
    <dbReference type="NCBI Taxonomy" id="5949"/>
    <lineage>
        <taxon>Eukaryota</taxon>
        <taxon>Sar</taxon>
        <taxon>Alveolata</taxon>
        <taxon>Ciliophora</taxon>
        <taxon>Intramacronucleata</taxon>
        <taxon>Spirotrichea</taxon>
        <taxon>Stichotrichia</taxon>
        <taxon>Sporadotrichida</taxon>
        <taxon>Oxytrichidae</taxon>
        <taxon>Stylonychinae</taxon>
        <taxon>Stylonychia</taxon>
    </lineage>
</organism>
<feature type="signal peptide" evidence="1">
    <location>
        <begin position="1"/>
        <end position="21"/>
    </location>
</feature>
<reference evidence="2 3" key="1">
    <citation type="submission" date="2014-06" db="EMBL/GenBank/DDBJ databases">
        <authorList>
            <person name="Swart Estienne"/>
        </authorList>
    </citation>
    <scope>NUCLEOTIDE SEQUENCE [LARGE SCALE GENOMIC DNA]</scope>
    <source>
        <strain evidence="2 3">130c</strain>
    </source>
</reference>